<dbReference type="Gene3D" id="3.40.50.720">
    <property type="entry name" value="NAD(P)-binding Rossmann-like Domain"/>
    <property type="match status" value="1"/>
</dbReference>
<name>A0A1I2BGM5_9BACI</name>
<dbReference type="SUPFAM" id="SSF51735">
    <property type="entry name" value="NAD(P)-binding Rossmann-fold domains"/>
    <property type="match status" value="1"/>
</dbReference>
<dbReference type="GO" id="GO:0051287">
    <property type="term" value="F:NAD binding"/>
    <property type="evidence" value="ECO:0007669"/>
    <property type="project" value="InterPro"/>
</dbReference>
<dbReference type="GO" id="GO:0016616">
    <property type="term" value="F:oxidoreductase activity, acting on the CH-OH group of donors, NAD or NADP as acceptor"/>
    <property type="evidence" value="ECO:0007669"/>
    <property type="project" value="InterPro"/>
</dbReference>
<evidence type="ECO:0000313" key="3">
    <source>
        <dbReference type="Proteomes" id="UP000199516"/>
    </source>
</evidence>
<sequence>MSKAILFAQHHEVTAFDISREKVNMNNDRISPIADKDIEDVFASNDLHLTATTNKEKAFRDAAYVVISTPTNYDPKKNYFDTSSVECDIADVLAAHKEAVIVIKSTVPVGYT</sequence>
<dbReference type="PANTHER" id="PTHR43750">
    <property type="entry name" value="UDP-GLUCOSE 6-DEHYDROGENASE TUAD"/>
    <property type="match status" value="1"/>
</dbReference>
<protein>
    <submittedName>
        <fullName evidence="2">UDPglucose 6-dehydrogenase</fullName>
    </submittedName>
</protein>
<evidence type="ECO:0000313" key="2">
    <source>
        <dbReference type="EMBL" id="SFE55219.1"/>
    </source>
</evidence>
<feature type="domain" description="UDP-glucose/GDP-mannose dehydrogenase N-terminal" evidence="1">
    <location>
        <begin position="5"/>
        <end position="110"/>
    </location>
</feature>
<dbReference type="InterPro" id="IPR001732">
    <property type="entry name" value="UDP-Glc/GDP-Man_DH_N"/>
</dbReference>
<dbReference type="AlphaFoldDB" id="A0A1I2BGM5"/>
<dbReference type="PANTHER" id="PTHR43750:SF2">
    <property type="entry name" value="UDP-GLUCOSE 6-DEHYDROGENASE"/>
    <property type="match status" value="1"/>
</dbReference>
<keyword evidence="3" id="KW-1185">Reference proteome</keyword>
<dbReference type="STRING" id="930128.SAMN05192532_102289"/>
<reference evidence="2 3" key="1">
    <citation type="submission" date="2016-10" db="EMBL/GenBank/DDBJ databases">
        <authorList>
            <person name="de Groot N.N."/>
        </authorList>
    </citation>
    <scope>NUCLEOTIDE SEQUENCE [LARGE SCALE GENOMIC DNA]</scope>
    <source>
        <strain evidence="2 3">DSM 23995</strain>
    </source>
</reference>
<dbReference type="Proteomes" id="UP000199516">
    <property type="component" value="Unassembled WGS sequence"/>
</dbReference>
<proteinExistence type="predicted"/>
<accession>A0A1I2BGM5</accession>
<evidence type="ECO:0000259" key="1">
    <source>
        <dbReference type="Pfam" id="PF03721"/>
    </source>
</evidence>
<dbReference type="InterPro" id="IPR036291">
    <property type="entry name" value="NAD(P)-bd_dom_sf"/>
</dbReference>
<dbReference type="Pfam" id="PF03721">
    <property type="entry name" value="UDPG_MGDP_dh_N"/>
    <property type="match status" value="1"/>
</dbReference>
<dbReference type="EMBL" id="FONT01000002">
    <property type="protein sequence ID" value="SFE55219.1"/>
    <property type="molecule type" value="Genomic_DNA"/>
</dbReference>
<gene>
    <name evidence="2" type="ORF">SAMN05192532_102289</name>
</gene>
<organism evidence="2 3">
    <name type="scientific">Alteribacillus iranensis</name>
    <dbReference type="NCBI Taxonomy" id="930128"/>
    <lineage>
        <taxon>Bacteria</taxon>
        <taxon>Bacillati</taxon>
        <taxon>Bacillota</taxon>
        <taxon>Bacilli</taxon>
        <taxon>Bacillales</taxon>
        <taxon>Bacillaceae</taxon>
        <taxon>Alteribacillus</taxon>
    </lineage>
</organism>